<dbReference type="Proteomes" id="UP000439903">
    <property type="component" value="Unassembled WGS sequence"/>
</dbReference>
<keyword evidence="3" id="KW-1185">Reference proteome</keyword>
<comment type="caution">
    <text evidence="2">The sequence shown here is derived from an EMBL/GenBank/DDBJ whole genome shotgun (WGS) entry which is preliminary data.</text>
</comment>
<feature type="region of interest" description="Disordered" evidence="1">
    <location>
        <begin position="1"/>
        <end position="98"/>
    </location>
</feature>
<evidence type="ECO:0000256" key="1">
    <source>
        <dbReference type="SAM" id="MobiDB-lite"/>
    </source>
</evidence>
<protein>
    <submittedName>
        <fullName evidence="2">Uncharacterized protein</fullName>
    </submittedName>
</protein>
<evidence type="ECO:0000313" key="3">
    <source>
        <dbReference type="Proteomes" id="UP000439903"/>
    </source>
</evidence>
<evidence type="ECO:0000313" key="2">
    <source>
        <dbReference type="EMBL" id="KAF0434219.1"/>
    </source>
</evidence>
<dbReference type="OrthoDB" id="2248518at2759"/>
<proteinExistence type="predicted"/>
<reference evidence="2 3" key="1">
    <citation type="journal article" date="2019" name="Environ. Microbiol.">
        <title>At the nexus of three kingdoms: the genome of the mycorrhizal fungus Gigaspora margarita provides insights into plant, endobacterial and fungal interactions.</title>
        <authorList>
            <person name="Venice F."/>
            <person name="Ghignone S."/>
            <person name="Salvioli di Fossalunga A."/>
            <person name="Amselem J."/>
            <person name="Novero M."/>
            <person name="Xianan X."/>
            <person name="Sedzielewska Toro K."/>
            <person name="Morin E."/>
            <person name="Lipzen A."/>
            <person name="Grigoriev I.V."/>
            <person name="Henrissat B."/>
            <person name="Martin F.M."/>
            <person name="Bonfante P."/>
        </authorList>
    </citation>
    <scope>NUCLEOTIDE SEQUENCE [LARGE SCALE GENOMIC DNA]</scope>
    <source>
        <strain evidence="2 3">BEG34</strain>
    </source>
</reference>
<feature type="compositionally biased region" description="Basic and acidic residues" evidence="1">
    <location>
        <begin position="45"/>
        <end position="61"/>
    </location>
</feature>
<dbReference type="EMBL" id="WTPW01001457">
    <property type="protein sequence ID" value="KAF0434219.1"/>
    <property type="molecule type" value="Genomic_DNA"/>
</dbReference>
<name>A0A8H3XBZ0_GIGMA</name>
<accession>A0A8H3XBZ0</accession>
<gene>
    <name evidence="2" type="ORF">F8M41_004911</name>
</gene>
<sequence length="126" mass="14134">MNKNSFSEISEEKLKESAGTDTTNHSLNSTKCAKSVKSLLKKSLKNSDQDKNNSSLSEDKLSIPSTENNNNNNNNQNKTCDERKDESKKIVNNGNMGYSNFYLAMPNGKWRVRTRTASRKITGILI</sequence>
<organism evidence="2 3">
    <name type="scientific">Gigaspora margarita</name>
    <dbReference type="NCBI Taxonomy" id="4874"/>
    <lineage>
        <taxon>Eukaryota</taxon>
        <taxon>Fungi</taxon>
        <taxon>Fungi incertae sedis</taxon>
        <taxon>Mucoromycota</taxon>
        <taxon>Glomeromycotina</taxon>
        <taxon>Glomeromycetes</taxon>
        <taxon>Diversisporales</taxon>
        <taxon>Gigasporaceae</taxon>
        <taxon>Gigaspora</taxon>
    </lineage>
</organism>
<feature type="compositionally biased region" description="Basic and acidic residues" evidence="1">
    <location>
        <begin position="79"/>
        <end position="89"/>
    </location>
</feature>
<feature type="compositionally biased region" description="Low complexity" evidence="1">
    <location>
        <begin position="68"/>
        <end position="77"/>
    </location>
</feature>
<feature type="compositionally biased region" description="Polar residues" evidence="1">
    <location>
        <begin position="19"/>
        <end position="32"/>
    </location>
</feature>
<dbReference type="AlphaFoldDB" id="A0A8H3XBZ0"/>